<dbReference type="AlphaFoldDB" id="A0A0G4I0T8"/>
<dbReference type="PANTHER" id="PTHR25462">
    <property type="entry name" value="BONUS, ISOFORM C-RELATED"/>
    <property type="match status" value="1"/>
</dbReference>
<name>A0A0G4I0T8_9ALVE</name>
<dbReference type="InterPro" id="IPR047153">
    <property type="entry name" value="TRIM45/56/19-like"/>
</dbReference>
<dbReference type="GO" id="GO:0008270">
    <property type="term" value="F:zinc ion binding"/>
    <property type="evidence" value="ECO:0007669"/>
    <property type="project" value="InterPro"/>
</dbReference>
<feature type="domain" description="B box-type" evidence="2">
    <location>
        <begin position="38"/>
        <end position="81"/>
    </location>
</feature>
<dbReference type="Gene3D" id="3.30.160.60">
    <property type="entry name" value="Classic Zinc Finger"/>
    <property type="match status" value="1"/>
</dbReference>
<dbReference type="VEuPathDB" id="CryptoDB:Cvel_9984"/>
<evidence type="ECO:0000256" key="1">
    <source>
        <dbReference type="SAM" id="MobiDB-lite"/>
    </source>
</evidence>
<dbReference type="InterPro" id="IPR000315">
    <property type="entry name" value="Znf_B-box"/>
</dbReference>
<dbReference type="PANTHER" id="PTHR25462:SF296">
    <property type="entry name" value="MEIOTIC P26, ISOFORM F"/>
    <property type="match status" value="1"/>
</dbReference>
<feature type="compositionally biased region" description="Polar residues" evidence="1">
    <location>
        <begin position="257"/>
        <end position="268"/>
    </location>
</feature>
<feature type="compositionally biased region" description="Gly residues" evidence="1">
    <location>
        <begin position="270"/>
        <end position="290"/>
    </location>
</feature>
<dbReference type="SMART" id="SM00336">
    <property type="entry name" value="BBOX"/>
    <property type="match status" value="1"/>
</dbReference>
<feature type="region of interest" description="Disordered" evidence="1">
    <location>
        <begin position="257"/>
        <end position="309"/>
    </location>
</feature>
<protein>
    <recommendedName>
        <fullName evidence="2">B box-type domain-containing protein</fullName>
    </recommendedName>
</protein>
<evidence type="ECO:0000313" key="3">
    <source>
        <dbReference type="EMBL" id="CEM50426.1"/>
    </source>
</evidence>
<dbReference type="EMBL" id="CDMZ01004658">
    <property type="protein sequence ID" value="CEM50426.1"/>
    <property type="molecule type" value="Genomic_DNA"/>
</dbReference>
<gene>
    <name evidence="3" type="ORF">Cvel_9984</name>
</gene>
<dbReference type="CDD" id="cd19756">
    <property type="entry name" value="Bbox2"/>
    <property type="match status" value="1"/>
</dbReference>
<accession>A0A0G4I0T8</accession>
<organism evidence="3">
    <name type="scientific">Chromera velia CCMP2878</name>
    <dbReference type="NCBI Taxonomy" id="1169474"/>
    <lineage>
        <taxon>Eukaryota</taxon>
        <taxon>Sar</taxon>
        <taxon>Alveolata</taxon>
        <taxon>Colpodellida</taxon>
        <taxon>Chromeraceae</taxon>
        <taxon>Chromera</taxon>
    </lineage>
</organism>
<dbReference type="SUPFAM" id="SSF57845">
    <property type="entry name" value="B-box zinc-binding domain"/>
    <property type="match status" value="1"/>
</dbReference>
<dbReference type="PhylomeDB" id="A0A0G4I0T8"/>
<proteinExistence type="predicted"/>
<dbReference type="Pfam" id="PF00643">
    <property type="entry name" value="zf-B_box"/>
    <property type="match status" value="1"/>
</dbReference>
<sequence>MGAGGGAFGGMGARGQLGSPSPSAPNFGVGAGPAARPAAAIACREHPDERVQYFCHTCETPAVCAECVIHGVHKEHDVQQLRRAYPVIKSKVEDFLFTVGSRIEELAAVESRIEAHRRELANAVMAAKQQMGKAFEEVRQRLAKKEMELMQNADAFLHESHSELEGHLRTAREKTRGLEETSSKIRSHINTSDEVGLLNYYADVKGFLQSTLATTDHQQLANLPEAAARRVLANINHTNDHIEALQQLHSAISNLRSLEPSDGQQPQSLGAGGGMQQERGLTGGGGGGLGYSDRPLSGGGGQRRPYDAY</sequence>
<evidence type="ECO:0000259" key="2">
    <source>
        <dbReference type="SMART" id="SM00336"/>
    </source>
</evidence>
<reference evidence="3" key="1">
    <citation type="submission" date="2014-11" db="EMBL/GenBank/DDBJ databases">
        <authorList>
            <person name="Otto D Thomas"/>
            <person name="Naeem Raeece"/>
        </authorList>
    </citation>
    <scope>NUCLEOTIDE SEQUENCE</scope>
</reference>